<name>A0A8T2CP98_ARASU</name>
<dbReference type="EMBL" id="JAEFBJ010000006">
    <property type="protein sequence ID" value="KAG7599443.1"/>
    <property type="molecule type" value="Genomic_DNA"/>
</dbReference>
<feature type="domain" description="RNase H type-1" evidence="1">
    <location>
        <begin position="274"/>
        <end position="393"/>
    </location>
</feature>
<keyword evidence="4" id="KW-1185">Reference proteome</keyword>
<comment type="caution">
    <text evidence="3">The sequence shown here is derived from an EMBL/GenBank/DDBJ whole genome shotgun (WGS) entry which is preliminary data.</text>
</comment>
<dbReference type="InterPro" id="IPR002156">
    <property type="entry name" value="RNaseH_domain"/>
</dbReference>
<evidence type="ECO:0000313" key="3">
    <source>
        <dbReference type="EMBL" id="KAG7599443.1"/>
    </source>
</evidence>
<keyword evidence="3" id="KW-0808">Transferase</keyword>
<dbReference type="GO" id="GO:0003676">
    <property type="term" value="F:nucleic acid binding"/>
    <property type="evidence" value="ECO:0007669"/>
    <property type="project" value="InterPro"/>
</dbReference>
<dbReference type="GO" id="GO:0004523">
    <property type="term" value="F:RNA-DNA hybrid ribonuclease activity"/>
    <property type="evidence" value="ECO:0007669"/>
    <property type="project" value="InterPro"/>
</dbReference>
<organism evidence="3 4">
    <name type="scientific">Arabidopsis suecica</name>
    <name type="common">Swedish thale-cress</name>
    <name type="synonym">Cardaminopsis suecica</name>
    <dbReference type="NCBI Taxonomy" id="45249"/>
    <lineage>
        <taxon>Eukaryota</taxon>
        <taxon>Viridiplantae</taxon>
        <taxon>Streptophyta</taxon>
        <taxon>Embryophyta</taxon>
        <taxon>Tracheophyta</taxon>
        <taxon>Spermatophyta</taxon>
        <taxon>Magnoliopsida</taxon>
        <taxon>eudicotyledons</taxon>
        <taxon>Gunneridae</taxon>
        <taxon>Pentapetalae</taxon>
        <taxon>rosids</taxon>
        <taxon>malvids</taxon>
        <taxon>Brassicales</taxon>
        <taxon>Brassicaceae</taxon>
        <taxon>Camelineae</taxon>
        <taxon>Arabidopsis</taxon>
    </lineage>
</organism>
<dbReference type="AlphaFoldDB" id="A0A8T2CP98"/>
<dbReference type="GO" id="GO:0003964">
    <property type="term" value="F:RNA-directed DNA polymerase activity"/>
    <property type="evidence" value="ECO:0007669"/>
    <property type="project" value="UniProtKB-KW"/>
</dbReference>
<reference evidence="3 4" key="1">
    <citation type="submission" date="2020-12" db="EMBL/GenBank/DDBJ databases">
        <title>Concerted genomic and epigenomic changes stabilize Arabidopsis allopolyploids.</title>
        <authorList>
            <person name="Chen Z."/>
        </authorList>
    </citation>
    <scope>NUCLEOTIDE SEQUENCE [LARGE SCALE GENOMIC DNA]</scope>
    <source>
        <strain evidence="3">As9502</strain>
        <tissue evidence="3">Leaf</tissue>
    </source>
</reference>
<gene>
    <name evidence="3" type="ORF">ISN44_As06g036270</name>
</gene>
<proteinExistence type="predicted"/>
<evidence type="ECO:0000259" key="1">
    <source>
        <dbReference type="Pfam" id="PF13456"/>
    </source>
</evidence>
<dbReference type="PANTHER" id="PTHR47074">
    <property type="entry name" value="BNAC02G40300D PROTEIN"/>
    <property type="match status" value="1"/>
</dbReference>
<feature type="domain" description="Reverse transcriptase zinc-binding" evidence="2">
    <location>
        <begin position="94"/>
        <end position="166"/>
    </location>
</feature>
<dbReference type="Proteomes" id="UP000694251">
    <property type="component" value="Chromosome 6"/>
</dbReference>
<keyword evidence="3" id="KW-0695">RNA-directed DNA polymerase</keyword>
<evidence type="ECO:0000313" key="4">
    <source>
        <dbReference type="Proteomes" id="UP000694251"/>
    </source>
</evidence>
<dbReference type="InterPro" id="IPR026960">
    <property type="entry name" value="RVT-Znf"/>
</dbReference>
<dbReference type="OrthoDB" id="1745633at2759"/>
<dbReference type="Pfam" id="PF13456">
    <property type="entry name" value="RVT_3"/>
    <property type="match status" value="1"/>
</dbReference>
<evidence type="ECO:0000259" key="2">
    <source>
        <dbReference type="Pfam" id="PF13966"/>
    </source>
</evidence>
<dbReference type="PANTHER" id="PTHR47074:SF49">
    <property type="entry name" value="POLYNUCLEOTIDYL TRANSFERASE, RIBONUCLEASE H-LIKE SUPERFAMILY PROTEIN"/>
    <property type="match status" value="1"/>
</dbReference>
<keyword evidence="3" id="KW-0548">Nucleotidyltransferase</keyword>
<protein>
    <submittedName>
        <fullName evidence="3">Reverse transcriptase zinc-binding domain</fullName>
    </submittedName>
</protein>
<dbReference type="InterPro" id="IPR052929">
    <property type="entry name" value="RNase_H-like_EbsB-rel"/>
</dbReference>
<dbReference type="InterPro" id="IPR044730">
    <property type="entry name" value="RNase_H-like_dom_plant"/>
</dbReference>
<accession>A0A8T2CP98</accession>
<sequence length="403" mass="45218">MCWISWGKLTKSKAKGGLGFRDLQSFNDALLAKDRGKIQNLLPEYEKEILEIRVSKLGASDSYAWLPSKTGVYSAKSGYYESIKEEPEPSQQQPIQEDFNWSADIWKLKTSLKTKYFLWKTMRGALPVGENLRTRQINTEAKCPFCGAEETTHHLFLTCTFATEVWDAAPVKTLFNRTRISSFRELIEKAKLLQSLPPCGIGDGPIHPWIIWSIWLSRNKKIFNDRIISPRETITQAVSLAREWLNAQLSAPPAPIQIGPPLVIADPSTISCHTDAAWSEELKAAGYGWIFSNRRDGLHRAGTDRSSHIRSPLLAEAIAVHHALINASDLGFSNLSIASDSKQLIEAINSETPTKELHGILHDILKISTTFRKISFHFTPRENNRVADSLAKNSLKSFVPDPV</sequence>
<dbReference type="CDD" id="cd06222">
    <property type="entry name" value="RNase_H_like"/>
    <property type="match status" value="1"/>
</dbReference>
<dbReference type="Pfam" id="PF13966">
    <property type="entry name" value="zf-RVT"/>
    <property type="match status" value="1"/>
</dbReference>